<feature type="compositionally biased region" description="Pro residues" evidence="1">
    <location>
        <begin position="33"/>
        <end position="45"/>
    </location>
</feature>
<evidence type="ECO:0000313" key="3">
    <source>
        <dbReference type="Proteomes" id="UP000026961"/>
    </source>
</evidence>
<proteinExistence type="predicted"/>
<sequence length="97" mass="9944">MKITPLLSQSLPYPSPDRTRALAATGALRVPAPTLPTAPPKPPAPAVGDGGADEVAGTSPGYAPASPGTELFCKIVLVLLFLLQILPHGIIVKVKIN</sequence>
<dbReference type="Proteomes" id="UP000026961">
    <property type="component" value="Chromosome 9"/>
</dbReference>
<organism evidence="2">
    <name type="scientific">Oryza glumipatula</name>
    <dbReference type="NCBI Taxonomy" id="40148"/>
    <lineage>
        <taxon>Eukaryota</taxon>
        <taxon>Viridiplantae</taxon>
        <taxon>Streptophyta</taxon>
        <taxon>Embryophyta</taxon>
        <taxon>Tracheophyta</taxon>
        <taxon>Spermatophyta</taxon>
        <taxon>Magnoliopsida</taxon>
        <taxon>Liliopsida</taxon>
        <taxon>Poales</taxon>
        <taxon>Poaceae</taxon>
        <taxon>BOP clade</taxon>
        <taxon>Oryzoideae</taxon>
        <taxon>Oryzeae</taxon>
        <taxon>Oryzinae</taxon>
        <taxon>Oryza</taxon>
    </lineage>
</organism>
<evidence type="ECO:0000256" key="1">
    <source>
        <dbReference type="SAM" id="MobiDB-lite"/>
    </source>
</evidence>
<accession>A0A0E0B306</accession>
<name>A0A0E0B306_9ORYZ</name>
<feature type="region of interest" description="Disordered" evidence="1">
    <location>
        <begin position="30"/>
        <end position="61"/>
    </location>
</feature>
<dbReference type="Gramene" id="OGLUM09G10830.1">
    <property type="protein sequence ID" value="OGLUM09G10830.1"/>
    <property type="gene ID" value="OGLUM09G10830"/>
</dbReference>
<reference evidence="2" key="2">
    <citation type="submission" date="2018-05" db="EMBL/GenBank/DDBJ databases">
        <title>OgluRS3 (Oryza glumaepatula Reference Sequence Version 3).</title>
        <authorList>
            <person name="Zhang J."/>
            <person name="Kudrna D."/>
            <person name="Lee S."/>
            <person name="Talag J."/>
            <person name="Welchert J."/>
            <person name="Wing R.A."/>
        </authorList>
    </citation>
    <scope>NUCLEOTIDE SEQUENCE [LARGE SCALE GENOMIC DNA]</scope>
</reference>
<protein>
    <submittedName>
        <fullName evidence="2">Uncharacterized protein</fullName>
    </submittedName>
</protein>
<keyword evidence="3" id="KW-1185">Reference proteome</keyword>
<dbReference type="EnsemblPlants" id="OGLUM09G10830.1">
    <property type="protein sequence ID" value="OGLUM09G10830.1"/>
    <property type="gene ID" value="OGLUM09G10830"/>
</dbReference>
<dbReference type="HOGENOM" id="CLU_2444652_0_0_1"/>
<reference evidence="2" key="1">
    <citation type="submission" date="2015-04" db="UniProtKB">
        <authorList>
            <consortium name="EnsemblPlants"/>
        </authorList>
    </citation>
    <scope>IDENTIFICATION</scope>
</reference>
<evidence type="ECO:0000313" key="2">
    <source>
        <dbReference type="EnsemblPlants" id="OGLUM09G10830.1"/>
    </source>
</evidence>
<dbReference type="AlphaFoldDB" id="A0A0E0B306"/>